<sequence>RKLKVWRKHKAVVRTTTQSQNNLISGYDENTKFHAYELRSAI</sequence>
<reference evidence="1" key="1">
    <citation type="submission" date="2021-06" db="EMBL/GenBank/DDBJ databases">
        <authorList>
            <person name="Kallberg Y."/>
            <person name="Tangrot J."/>
            <person name="Rosling A."/>
        </authorList>
    </citation>
    <scope>NUCLEOTIDE SEQUENCE</scope>
    <source>
        <strain evidence="1">IL203A</strain>
    </source>
</reference>
<protein>
    <submittedName>
        <fullName evidence="1">12611_t:CDS:1</fullName>
    </submittedName>
</protein>
<dbReference type="EMBL" id="CAJVPU010026458">
    <property type="protein sequence ID" value="CAG8700020.1"/>
    <property type="molecule type" value="Genomic_DNA"/>
</dbReference>
<gene>
    <name evidence="1" type="ORF">DHETER_LOCUS11704</name>
</gene>
<dbReference type="Proteomes" id="UP000789702">
    <property type="component" value="Unassembled WGS sequence"/>
</dbReference>
<evidence type="ECO:0000313" key="1">
    <source>
        <dbReference type="EMBL" id="CAG8700020.1"/>
    </source>
</evidence>
<proteinExistence type="predicted"/>
<organism evidence="1 2">
    <name type="scientific">Dentiscutata heterogama</name>
    <dbReference type="NCBI Taxonomy" id="1316150"/>
    <lineage>
        <taxon>Eukaryota</taxon>
        <taxon>Fungi</taxon>
        <taxon>Fungi incertae sedis</taxon>
        <taxon>Mucoromycota</taxon>
        <taxon>Glomeromycotina</taxon>
        <taxon>Glomeromycetes</taxon>
        <taxon>Diversisporales</taxon>
        <taxon>Gigasporaceae</taxon>
        <taxon>Dentiscutata</taxon>
    </lineage>
</organism>
<name>A0ACA9PEP1_9GLOM</name>
<feature type="non-terminal residue" evidence="1">
    <location>
        <position position="1"/>
    </location>
</feature>
<comment type="caution">
    <text evidence="1">The sequence shown here is derived from an EMBL/GenBank/DDBJ whole genome shotgun (WGS) entry which is preliminary data.</text>
</comment>
<evidence type="ECO:0000313" key="2">
    <source>
        <dbReference type="Proteomes" id="UP000789702"/>
    </source>
</evidence>
<accession>A0ACA9PEP1</accession>
<keyword evidence="2" id="KW-1185">Reference proteome</keyword>